<accession>A0A2A4I373</accession>
<protein>
    <submittedName>
        <fullName evidence="1">Uncharacterized protein</fullName>
    </submittedName>
</protein>
<comment type="caution">
    <text evidence="1">The sequence shown here is derived from an EMBL/GenBank/DDBJ whole genome shotgun (WGS) entry which is preliminary data.</text>
</comment>
<proteinExistence type="predicted"/>
<gene>
    <name evidence="1" type="ORF">COA07_17270</name>
</gene>
<dbReference type="RefSeq" id="WP_096641356.1">
    <property type="nucleotide sequence ID" value="NZ_NWVC01000020.1"/>
</dbReference>
<organism evidence="1 2">
    <name type="scientific">Sphingomonas adhaesiva</name>
    <dbReference type="NCBI Taxonomy" id="28212"/>
    <lineage>
        <taxon>Bacteria</taxon>
        <taxon>Pseudomonadati</taxon>
        <taxon>Pseudomonadota</taxon>
        <taxon>Alphaproteobacteria</taxon>
        <taxon>Sphingomonadales</taxon>
        <taxon>Sphingomonadaceae</taxon>
        <taxon>Sphingomonas</taxon>
    </lineage>
</organism>
<evidence type="ECO:0000313" key="2">
    <source>
        <dbReference type="Proteomes" id="UP000218323"/>
    </source>
</evidence>
<dbReference type="EMBL" id="NWVC01000020">
    <property type="protein sequence ID" value="PCG12935.1"/>
    <property type="molecule type" value="Genomic_DNA"/>
</dbReference>
<dbReference type="AlphaFoldDB" id="A0A2A4I373"/>
<dbReference type="Proteomes" id="UP000218323">
    <property type="component" value="Unassembled WGS sequence"/>
</dbReference>
<evidence type="ECO:0000313" key="1">
    <source>
        <dbReference type="EMBL" id="PCG12935.1"/>
    </source>
</evidence>
<sequence>MYITNDMAAATATPLLHIDPPKIDPTIRKAEVERVIEIATAALTKTQRRKLGALSFAAARDDDDHFYFGQIRSEPVGASGVEFRFPLPARNTGHRDPAVVAAELFEGATRLSRSTRILKKLGGVYRELAEAAVAAGRGGIAEMRVVAIGATPGRTAEAFKMTVDVEMLGDDLTLGIERVTEFTDGGGVDRMEERLKALAAKHVGRRHVLARAKVAGSTGFIDDSATRVLDISGLGRAAALDMLRSDRQVDFSFGGDSGYDQMGGVYWDDGVVRGYIENRERGNIFRLESKVLLLERNRLPETIIASLPGRHLGEVVDIPFIPGNALILAVEESGEWLYLELEIGQSPIEETLVRDQDAFAT</sequence>
<reference evidence="1 2" key="1">
    <citation type="submission" date="2017-09" db="EMBL/GenBank/DDBJ databases">
        <title>Sphingomonas adhaesiva DSM 7418, whole genome shotgun sequence.</title>
        <authorList>
            <person name="Feng G."/>
            <person name="Zhu H."/>
        </authorList>
    </citation>
    <scope>NUCLEOTIDE SEQUENCE [LARGE SCALE GENOMIC DNA]</scope>
    <source>
        <strain evidence="1 2">DSM 7418</strain>
    </source>
</reference>
<name>A0A2A4I373_9SPHN</name>
<keyword evidence="2" id="KW-1185">Reference proteome</keyword>